<feature type="compositionally biased region" description="Low complexity" evidence="5">
    <location>
        <begin position="59"/>
        <end position="68"/>
    </location>
</feature>
<dbReference type="PROSITE" id="PS51257">
    <property type="entry name" value="PROKAR_LIPOPROTEIN"/>
    <property type="match status" value="1"/>
</dbReference>
<evidence type="ECO:0000259" key="7">
    <source>
        <dbReference type="PROSITE" id="PS51762"/>
    </source>
</evidence>
<evidence type="ECO:0000313" key="9">
    <source>
        <dbReference type="Proteomes" id="UP000245523"/>
    </source>
</evidence>
<feature type="domain" description="GH16" evidence="7">
    <location>
        <begin position="47"/>
        <end position="266"/>
    </location>
</feature>
<keyword evidence="9" id="KW-1185">Reference proteome</keyword>
<feature type="region of interest" description="Disordered" evidence="5">
    <location>
        <begin position="19"/>
        <end position="68"/>
    </location>
</feature>
<keyword evidence="2 6" id="KW-0732">Signal</keyword>
<dbReference type="GO" id="GO:0016787">
    <property type="term" value="F:hydrolase activity"/>
    <property type="evidence" value="ECO:0007669"/>
    <property type="project" value="UniProtKB-KW"/>
</dbReference>
<dbReference type="InterPro" id="IPR000757">
    <property type="entry name" value="Beta-glucanase-like"/>
</dbReference>
<sequence>MKKLFLLPTLALGTLIACSDSSSSSTAPEVPETPEVSSSSEIPTQPIESSSSTIPDQPIVESSSSVSIVDPNETYDQKKYSYYGAELSGVDQFKYGRFEARMKMVSIPGSVSSMFLYYDDSYKKEDVPWNEIDIEVLGKSKTSWQSNIITREGLPEIKKNTSSEKIHQTEYDATEDFHLYAMIWTPEYVAWEIDSVEVRRDTLGISRGTHADSDQVAFLTETETLRFNLWASQSAGWVGKFTGAELAAGPQEQLIDYVRVYTYDEATKTFALDWQDDFEGTTLSEHWATGNWQMERVNLNPDNVIVRDGMCVLQLSREANPEAL</sequence>
<comment type="similarity">
    <text evidence="1">Belongs to the glycosyl hydrolase 16 family.</text>
</comment>
<organism evidence="8 9">
    <name type="scientific">Hallerella porci</name>
    <dbReference type="NCBI Taxonomy" id="1945871"/>
    <lineage>
        <taxon>Bacteria</taxon>
        <taxon>Pseudomonadati</taxon>
        <taxon>Fibrobacterota</taxon>
        <taxon>Fibrobacteria</taxon>
        <taxon>Fibrobacterales</taxon>
        <taxon>Fibrobacteraceae</taxon>
        <taxon>Hallerella</taxon>
    </lineage>
</organism>
<evidence type="ECO:0000256" key="2">
    <source>
        <dbReference type="ARBA" id="ARBA00022729"/>
    </source>
</evidence>
<feature type="signal peptide" evidence="6">
    <location>
        <begin position="1"/>
        <end position="27"/>
    </location>
</feature>
<dbReference type="RefSeq" id="WP_106197965.1">
    <property type="nucleotide sequence ID" value="NZ_QGHD01000005.1"/>
</dbReference>
<reference evidence="8 9" key="1">
    <citation type="submission" date="2018-05" db="EMBL/GenBank/DDBJ databases">
        <title>Animal gut microbial communities from fecal samples from Wisconsin, USA.</title>
        <authorList>
            <person name="Neumann A."/>
        </authorList>
    </citation>
    <scope>NUCLEOTIDE SEQUENCE [LARGE SCALE GENOMIC DNA]</scope>
    <source>
        <strain evidence="8 9">UWS4</strain>
    </source>
</reference>
<feature type="chain" id="PRO_5046326384" evidence="6">
    <location>
        <begin position="28"/>
        <end position="324"/>
    </location>
</feature>
<dbReference type="Pfam" id="PF00722">
    <property type="entry name" value="Glyco_hydro_16"/>
    <property type="match status" value="1"/>
</dbReference>
<proteinExistence type="inferred from homology"/>
<protein>
    <submittedName>
        <fullName evidence="8">Glycosyl hydrolase family 16</fullName>
    </submittedName>
</protein>
<dbReference type="Gene3D" id="2.60.120.200">
    <property type="match status" value="1"/>
</dbReference>
<dbReference type="PRINTS" id="PR00737">
    <property type="entry name" value="GLHYDRLASE16"/>
</dbReference>
<feature type="compositionally biased region" description="Polar residues" evidence="5">
    <location>
        <begin position="46"/>
        <end position="55"/>
    </location>
</feature>
<name>A0ABX5LRB0_9BACT</name>
<keyword evidence="3 8" id="KW-0378">Hydrolase</keyword>
<evidence type="ECO:0000256" key="6">
    <source>
        <dbReference type="SAM" id="SignalP"/>
    </source>
</evidence>
<feature type="compositionally biased region" description="Low complexity" evidence="5">
    <location>
        <begin position="19"/>
        <end position="44"/>
    </location>
</feature>
<dbReference type="SUPFAM" id="SSF49899">
    <property type="entry name" value="Concanavalin A-like lectins/glucanases"/>
    <property type="match status" value="1"/>
</dbReference>
<dbReference type="PROSITE" id="PS51762">
    <property type="entry name" value="GH16_2"/>
    <property type="match status" value="1"/>
</dbReference>
<evidence type="ECO:0000256" key="4">
    <source>
        <dbReference type="ARBA" id="ARBA00023295"/>
    </source>
</evidence>
<dbReference type="InterPro" id="IPR050546">
    <property type="entry name" value="Glycosyl_Hydrlase_16"/>
</dbReference>
<accession>A0ABX5LRB0</accession>
<keyword evidence="4" id="KW-0326">Glycosidase</keyword>
<evidence type="ECO:0000256" key="1">
    <source>
        <dbReference type="ARBA" id="ARBA00006865"/>
    </source>
</evidence>
<gene>
    <name evidence="8" type="ORF">B0H50_105105</name>
</gene>
<comment type="caution">
    <text evidence="8">The sequence shown here is derived from an EMBL/GenBank/DDBJ whole genome shotgun (WGS) entry which is preliminary data.</text>
</comment>
<dbReference type="InterPro" id="IPR013320">
    <property type="entry name" value="ConA-like_dom_sf"/>
</dbReference>
<dbReference type="InterPro" id="IPR008264">
    <property type="entry name" value="Beta_glucanase"/>
</dbReference>
<evidence type="ECO:0000256" key="3">
    <source>
        <dbReference type="ARBA" id="ARBA00022801"/>
    </source>
</evidence>
<dbReference type="PANTHER" id="PTHR10963">
    <property type="entry name" value="GLYCOSYL HYDROLASE-RELATED"/>
    <property type="match status" value="1"/>
</dbReference>
<evidence type="ECO:0000313" key="8">
    <source>
        <dbReference type="EMBL" id="PWL03561.1"/>
    </source>
</evidence>
<dbReference type="Proteomes" id="UP000245523">
    <property type="component" value="Unassembled WGS sequence"/>
</dbReference>
<evidence type="ECO:0000256" key="5">
    <source>
        <dbReference type="SAM" id="MobiDB-lite"/>
    </source>
</evidence>
<dbReference type="EMBL" id="QGHD01000005">
    <property type="protein sequence ID" value="PWL03561.1"/>
    <property type="molecule type" value="Genomic_DNA"/>
</dbReference>
<dbReference type="PANTHER" id="PTHR10963:SF22">
    <property type="entry name" value="GLYCOSIDASE CRH2-RELATED"/>
    <property type="match status" value="1"/>
</dbReference>